<dbReference type="InterPro" id="IPR012677">
    <property type="entry name" value="Nucleotide-bd_a/b_plait_sf"/>
</dbReference>
<feature type="compositionally biased region" description="Low complexity" evidence="3">
    <location>
        <begin position="166"/>
        <end position="187"/>
    </location>
</feature>
<protein>
    <recommendedName>
        <fullName evidence="4">RRM domain-containing protein</fullName>
    </recommendedName>
</protein>
<keyword evidence="1 2" id="KW-0694">RNA-binding</keyword>
<reference evidence="5" key="1">
    <citation type="submission" date="2022-06" db="EMBL/GenBank/DDBJ databases">
        <authorList>
            <consortium name="SYNGENTA / RWTH Aachen University"/>
        </authorList>
    </citation>
    <scope>NUCLEOTIDE SEQUENCE</scope>
</reference>
<dbReference type="GO" id="GO:0003729">
    <property type="term" value="F:mRNA binding"/>
    <property type="evidence" value="ECO:0007669"/>
    <property type="project" value="TreeGrafter"/>
</dbReference>
<dbReference type="EMBL" id="CALTRL010005836">
    <property type="protein sequence ID" value="CAH7687122.1"/>
    <property type="molecule type" value="Genomic_DNA"/>
</dbReference>
<organism evidence="5 6">
    <name type="scientific">Phakopsora pachyrhizi</name>
    <name type="common">Asian soybean rust disease fungus</name>
    <dbReference type="NCBI Taxonomy" id="170000"/>
    <lineage>
        <taxon>Eukaryota</taxon>
        <taxon>Fungi</taxon>
        <taxon>Dikarya</taxon>
        <taxon>Basidiomycota</taxon>
        <taxon>Pucciniomycotina</taxon>
        <taxon>Pucciniomycetes</taxon>
        <taxon>Pucciniales</taxon>
        <taxon>Phakopsoraceae</taxon>
        <taxon>Phakopsora</taxon>
    </lineage>
</organism>
<dbReference type="PANTHER" id="PTHR19965">
    <property type="entry name" value="RNA AND EXPORT FACTOR BINDING PROTEIN"/>
    <property type="match status" value="1"/>
</dbReference>
<feature type="region of interest" description="Disordered" evidence="3">
    <location>
        <begin position="156"/>
        <end position="222"/>
    </location>
</feature>
<dbReference type="AlphaFoldDB" id="A0AAV0BLD6"/>
<feature type="compositionally biased region" description="Gly residues" evidence="3">
    <location>
        <begin position="188"/>
        <end position="197"/>
    </location>
</feature>
<dbReference type="Proteomes" id="UP001153365">
    <property type="component" value="Unassembled WGS sequence"/>
</dbReference>
<proteinExistence type="predicted"/>
<dbReference type="PANTHER" id="PTHR19965:SF35">
    <property type="entry name" value="RNA ANNEALING PROTEIN YRA1"/>
    <property type="match status" value="1"/>
</dbReference>
<evidence type="ECO:0000256" key="3">
    <source>
        <dbReference type="SAM" id="MobiDB-lite"/>
    </source>
</evidence>
<keyword evidence="6" id="KW-1185">Reference proteome</keyword>
<sequence>MAATAMNLDCPLDDIISEKRKQKRTGGVSRRSGKDHSGTGPIQNPQAARSHATAVAAAPVKSLHLPPQMGQGSKIIVSNLPSDVTKNQIWELFWTTVGPVNRVALSYDNRGVSKGTAQVEFKQNNDSTKAFQQYNKRLIDQNCPMKVEIVVDPARIPPPPLSNRVAPAPKAANPASAGANGKAANGGSRQGGNLGKGRGNRQPQKTTADLDAEMEDYQKAKE</sequence>
<gene>
    <name evidence="5" type="ORF">PPACK8108_LOCUS21862</name>
</gene>
<dbReference type="Gene3D" id="3.30.70.330">
    <property type="match status" value="1"/>
</dbReference>
<accession>A0AAV0BLD6</accession>
<evidence type="ECO:0000256" key="1">
    <source>
        <dbReference type="ARBA" id="ARBA00022884"/>
    </source>
</evidence>
<dbReference type="InterPro" id="IPR025715">
    <property type="entry name" value="FoP_C"/>
</dbReference>
<feature type="region of interest" description="Disordered" evidence="3">
    <location>
        <begin position="15"/>
        <end position="55"/>
    </location>
</feature>
<dbReference type="PROSITE" id="PS50102">
    <property type="entry name" value="RRM"/>
    <property type="match status" value="1"/>
</dbReference>
<dbReference type="SMART" id="SM01218">
    <property type="entry name" value="FoP_duplication"/>
    <property type="match status" value="1"/>
</dbReference>
<evidence type="ECO:0000313" key="5">
    <source>
        <dbReference type="EMBL" id="CAH7687122.1"/>
    </source>
</evidence>
<evidence type="ECO:0000256" key="2">
    <source>
        <dbReference type="PROSITE-ProRule" id="PRU00176"/>
    </source>
</evidence>
<feature type="domain" description="RRM" evidence="4">
    <location>
        <begin position="73"/>
        <end position="152"/>
    </location>
</feature>
<comment type="caution">
    <text evidence="5">The sequence shown here is derived from an EMBL/GenBank/DDBJ whole genome shotgun (WGS) entry which is preliminary data.</text>
</comment>
<dbReference type="InterPro" id="IPR000504">
    <property type="entry name" value="RRM_dom"/>
</dbReference>
<evidence type="ECO:0000313" key="6">
    <source>
        <dbReference type="Proteomes" id="UP001153365"/>
    </source>
</evidence>
<dbReference type="SMART" id="SM00360">
    <property type="entry name" value="RRM"/>
    <property type="match status" value="1"/>
</dbReference>
<dbReference type="InterPro" id="IPR051229">
    <property type="entry name" value="ALYREF_mRNA_export"/>
</dbReference>
<name>A0AAV0BLD6_PHAPC</name>
<dbReference type="Pfam" id="PF00076">
    <property type="entry name" value="RRM_1"/>
    <property type="match status" value="1"/>
</dbReference>
<dbReference type="InterPro" id="IPR035979">
    <property type="entry name" value="RBD_domain_sf"/>
</dbReference>
<evidence type="ECO:0000259" key="4">
    <source>
        <dbReference type="PROSITE" id="PS50102"/>
    </source>
</evidence>
<dbReference type="GO" id="GO:0005634">
    <property type="term" value="C:nucleus"/>
    <property type="evidence" value="ECO:0007669"/>
    <property type="project" value="TreeGrafter"/>
</dbReference>
<dbReference type="SUPFAM" id="SSF54928">
    <property type="entry name" value="RNA-binding domain, RBD"/>
    <property type="match status" value="1"/>
</dbReference>